<dbReference type="KEGG" id="marq:MARGE09_P1527"/>
<evidence type="ECO:0000313" key="2">
    <source>
        <dbReference type="Proteomes" id="UP001320119"/>
    </source>
</evidence>
<dbReference type="Proteomes" id="UP001320119">
    <property type="component" value="Chromosome"/>
</dbReference>
<reference evidence="1 2" key="1">
    <citation type="journal article" date="2022" name="IScience">
        <title>An ultrasensitive nanofiber-based assay for enzymatic hydrolysis and deep-sea microbial degradation of cellulose.</title>
        <authorList>
            <person name="Tsudome M."/>
            <person name="Tachioka M."/>
            <person name="Miyazaki M."/>
            <person name="Uchimura K."/>
            <person name="Tsuda M."/>
            <person name="Takaki Y."/>
            <person name="Deguchi S."/>
        </authorList>
    </citation>
    <scope>NUCLEOTIDE SEQUENCE [LARGE SCALE GENOMIC DNA]</scope>
    <source>
        <strain evidence="1 2">GE09</strain>
    </source>
</reference>
<dbReference type="EMBL" id="AP023086">
    <property type="protein sequence ID" value="BCD97326.1"/>
    <property type="molecule type" value="Genomic_DNA"/>
</dbReference>
<dbReference type="AlphaFoldDB" id="A0AAN1WGS9"/>
<name>A0AAN1WGS9_9GAMM</name>
<gene>
    <name evidence="1" type="ORF">MARGE09_P1527</name>
</gene>
<evidence type="ECO:0000313" key="1">
    <source>
        <dbReference type="EMBL" id="BCD97326.1"/>
    </source>
</evidence>
<keyword evidence="2" id="KW-1185">Reference proteome</keyword>
<accession>A0AAN1WGS9</accession>
<proteinExistence type="predicted"/>
<protein>
    <submittedName>
        <fullName evidence="1">Uncharacterized protein</fullName>
    </submittedName>
</protein>
<sequence>MRSVSNGPAAELALDSMLLEVVIGALLAGDELIVMLDELTAKDELEDASLEMAELVVSDELLLLPATQAAKVVLAEAIIARRQNPLSNGFVGVLLLTVVVPS</sequence>
<organism evidence="1 2">
    <name type="scientific">Marinagarivorans cellulosilyticus</name>
    <dbReference type="NCBI Taxonomy" id="2721545"/>
    <lineage>
        <taxon>Bacteria</taxon>
        <taxon>Pseudomonadati</taxon>
        <taxon>Pseudomonadota</taxon>
        <taxon>Gammaproteobacteria</taxon>
        <taxon>Cellvibrionales</taxon>
        <taxon>Cellvibrionaceae</taxon>
        <taxon>Marinagarivorans</taxon>
    </lineage>
</organism>